<feature type="domain" description="Helix-turn-helix" evidence="1">
    <location>
        <begin position="9"/>
        <end position="57"/>
    </location>
</feature>
<dbReference type="InterPro" id="IPR041657">
    <property type="entry name" value="HTH_17"/>
</dbReference>
<evidence type="ECO:0000259" key="1">
    <source>
        <dbReference type="Pfam" id="PF12728"/>
    </source>
</evidence>
<dbReference type="Pfam" id="PF12728">
    <property type="entry name" value="HTH_17"/>
    <property type="match status" value="1"/>
</dbReference>
<reference evidence="2" key="1">
    <citation type="submission" date="2020-02" db="EMBL/GenBank/DDBJ databases">
        <authorList>
            <person name="Meier V. D."/>
        </authorList>
    </citation>
    <scope>NUCLEOTIDE SEQUENCE</scope>
    <source>
        <strain evidence="2">AVDCRST_MAG02</strain>
    </source>
</reference>
<protein>
    <submittedName>
        <fullName evidence="2">Exodeoxyribonuclease V gamma chain</fullName>
        <ecNumber evidence="2">3.1.11.5</ecNumber>
    </submittedName>
</protein>
<dbReference type="GO" id="GO:0003677">
    <property type="term" value="F:DNA binding"/>
    <property type="evidence" value="ECO:0007669"/>
    <property type="project" value="InterPro"/>
</dbReference>
<dbReference type="EMBL" id="CADCVH010000072">
    <property type="protein sequence ID" value="CAA9460303.1"/>
    <property type="molecule type" value="Genomic_DNA"/>
</dbReference>
<dbReference type="AlphaFoldDB" id="A0A6J4R8D2"/>
<dbReference type="SUPFAM" id="SSF46955">
    <property type="entry name" value="Putative DNA-binding domain"/>
    <property type="match status" value="1"/>
</dbReference>
<dbReference type="NCBIfam" id="TIGR01764">
    <property type="entry name" value="excise"/>
    <property type="match status" value="1"/>
</dbReference>
<accession>A0A6J4R8D2</accession>
<sequence>MGRGPENGLLGAEEVGRLVGVKETTVYRWCKEGRLPCLKVGKHWRIRREDLEHFLKRSEHPVTLAGQLGSFLREPDSVLAIAQNVDILHRIDAAFFRAGEARGALLAKFYAGEGSSEEELLAAFEECGLEATRLEREGRLLMRPEEDALGGGRGEALGRLLEEEGGEERALWASFDWVRPVDLDTAFEQQQELTAFVEAWRLVVKTAALEEAIEEWTSSELRRIQSVHSATILASESGLSLSRATPMPPP</sequence>
<keyword evidence="2" id="KW-0378">Hydrolase</keyword>
<dbReference type="InterPro" id="IPR009061">
    <property type="entry name" value="DNA-bd_dom_put_sf"/>
</dbReference>
<dbReference type="InterPro" id="IPR010093">
    <property type="entry name" value="SinI_DNA-bd"/>
</dbReference>
<dbReference type="GO" id="GO:0008854">
    <property type="term" value="F:exodeoxyribonuclease V activity"/>
    <property type="evidence" value="ECO:0007669"/>
    <property type="project" value="UniProtKB-EC"/>
</dbReference>
<gene>
    <name evidence="2" type="ORF">AVDCRST_MAG02-2047</name>
</gene>
<organism evidence="2">
    <name type="scientific">uncultured Rubrobacteraceae bacterium</name>
    <dbReference type="NCBI Taxonomy" id="349277"/>
    <lineage>
        <taxon>Bacteria</taxon>
        <taxon>Bacillati</taxon>
        <taxon>Actinomycetota</taxon>
        <taxon>Rubrobacteria</taxon>
        <taxon>Rubrobacterales</taxon>
        <taxon>Rubrobacteraceae</taxon>
        <taxon>environmental samples</taxon>
    </lineage>
</organism>
<name>A0A6J4R8D2_9ACTN</name>
<evidence type="ECO:0000313" key="2">
    <source>
        <dbReference type="EMBL" id="CAA9460303.1"/>
    </source>
</evidence>
<dbReference type="EC" id="3.1.11.5" evidence="2"/>
<proteinExistence type="predicted"/>